<feature type="compositionally biased region" description="Low complexity" evidence="6">
    <location>
        <begin position="39"/>
        <end position="51"/>
    </location>
</feature>
<feature type="compositionally biased region" description="Basic and acidic residues" evidence="6">
    <location>
        <begin position="175"/>
        <end position="184"/>
    </location>
</feature>
<feature type="transmembrane region" description="Helical" evidence="7">
    <location>
        <begin position="522"/>
        <end position="541"/>
    </location>
</feature>
<evidence type="ECO:0000259" key="8">
    <source>
        <dbReference type="Pfam" id="PF06738"/>
    </source>
</evidence>
<dbReference type="InterPro" id="IPR010619">
    <property type="entry name" value="ThrE-like_N"/>
</dbReference>
<dbReference type="InterPro" id="IPR024528">
    <property type="entry name" value="ThrE_2"/>
</dbReference>
<feature type="region of interest" description="Disordered" evidence="6">
    <location>
        <begin position="628"/>
        <end position="656"/>
    </location>
</feature>
<keyword evidence="4 7" id="KW-0472">Membrane</keyword>
<feature type="domain" description="Threonine/Serine exporter ThrE" evidence="9">
    <location>
        <begin position="675"/>
        <end position="798"/>
    </location>
</feature>
<evidence type="ECO:0008006" key="12">
    <source>
        <dbReference type="Google" id="ProtNLM"/>
    </source>
</evidence>
<keyword evidence="2 7" id="KW-0812">Transmembrane</keyword>
<accession>A0A388KFA5</accession>
<dbReference type="STRING" id="69332.A0A388KFA5"/>
<feature type="transmembrane region" description="Helical" evidence="7">
    <location>
        <begin position="669"/>
        <end position="687"/>
    </location>
</feature>
<evidence type="ECO:0000256" key="3">
    <source>
        <dbReference type="ARBA" id="ARBA00022989"/>
    </source>
</evidence>
<sequence length="815" mass="86171">MDGTSQSSSSMAVCSGAGRCPHCLPGPCFFGETAVSAAAAAAADPSSSDSSQLPELQGPIDQPPQRDLPYLRGDETAPSTPPSTPCLIHSGAHHCAEWRLCTSGLLPPSSGAAVNHTTERPPNFNGQDLEERNMMGFIFRRRRRSDAVKLSMDDDDVARKLRSPSDGQGPNCEPGHVRDAEGHHGASLPGPPPAPPPHPPSSSSLPVNLLPAAANFLGPPSVKEPKSPPPTATTGGDAVTVTATGCESLRCDPMAGLQGEGCIWGGGPHSHSSTASSIAPTPRPIATPRPTPRTSRVGTDMLAGALALNASLAHYACRQTPLFSRTPHSVSRMTPVQEPGGPCPPSAVRPSILSNLSSEEEFLLVLLKALSSYGAPSHRMEYNLHFVSEYLGVDSCFAISPNIAWVSFGPTASHPNLRLFLIPLQQGFELAKLEDVNHICNELFQSRITLAQAMERVAKIVAATPAHPVLTQVVEVLSYAVIGWSICLAGFSGTWFDSALSFLAGFLCGVLCYLASVFSLQYMHLLEFGAAMLISCVVRIFQKFLAPRICVDLILVTFSGIVVLLPGLSLTLAIMELTSKNIVSGTVRLFHAILIAIFLGFGVVIGTDLGSAIAAHFWNPDHSAMAGTTTNGTSDRKPLSASPPPSSPPASSTSSETKICSYQRNPIPVFWLFVIFPVLSISISISFKSKLSQWFPTMVVSAAGYTVTIVLSPHLGMEATITIAAFVIALGSNVYSRITRRLGVAPVLGGILLLVPGSIGVRGTLSFLIENDVLSATNFAFQMMLVAVAITVGVFLGSMLVFPVARSGQRFLMML</sequence>
<dbReference type="GO" id="GO:0022857">
    <property type="term" value="F:transmembrane transporter activity"/>
    <property type="evidence" value="ECO:0007669"/>
    <property type="project" value="InterPro"/>
</dbReference>
<gene>
    <name evidence="10" type="ORF">CBR_g3253</name>
</gene>
<keyword evidence="11" id="KW-1185">Reference proteome</keyword>
<dbReference type="OrthoDB" id="2017253at2759"/>
<comment type="subcellular location">
    <subcellularLocation>
        <location evidence="1">Membrane</location>
        <topology evidence="1">Multi-pass membrane protein</topology>
    </subcellularLocation>
</comment>
<feature type="transmembrane region" description="Helical" evidence="7">
    <location>
        <begin position="742"/>
        <end position="759"/>
    </location>
</feature>
<keyword evidence="3 7" id="KW-1133">Transmembrane helix</keyword>
<feature type="transmembrane region" description="Helical" evidence="7">
    <location>
        <begin position="498"/>
        <end position="516"/>
    </location>
</feature>
<evidence type="ECO:0000256" key="2">
    <source>
        <dbReference type="ARBA" id="ARBA00022692"/>
    </source>
</evidence>
<evidence type="ECO:0000313" key="10">
    <source>
        <dbReference type="EMBL" id="GBG68711.1"/>
    </source>
</evidence>
<dbReference type="PANTHER" id="PTHR31082:SF4">
    <property type="entry name" value="PHEROMONE-REGULATED MEMBRANE PROTEIN 10"/>
    <property type="match status" value="1"/>
</dbReference>
<dbReference type="Pfam" id="PF06738">
    <property type="entry name" value="ThrE"/>
    <property type="match status" value="1"/>
</dbReference>
<feature type="transmembrane region" description="Helical" evidence="7">
    <location>
        <begin position="707"/>
        <end position="730"/>
    </location>
</feature>
<feature type="region of interest" description="Disordered" evidence="6">
    <location>
        <begin position="273"/>
        <end position="294"/>
    </location>
</feature>
<dbReference type="Gramene" id="GBG68711">
    <property type="protein sequence ID" value="GBG68711"/>
    <property type="gene ID" value="CBR_g3253"/>
</dbReference>
<name>A0A388KFA5_CHABU</name>
<feature type="domain" description="Threonine/serine exporter-like N-terminal" evidence="8">
    <location>
        <begin position="366"/>
        <end position="609"/>
    </location>
</feature>
<feature type="transmembrane region" description="Helical" evidence="7">
    <location>
        <begin position="779"/>
        <end position="805"/>
    </location>
</feature>
<dbReference type="InterPro" id="IPR051361">
    <property type="entry name" value="ThrE/Ser_Exporter"/>
</dbReference>
<comment type="caution">
    <text evidence="10">The sequence shown here is derived from an EMBL/GenBank/DDBJ whole genome shotgun (WGS) entry which is preliminary data.</text>
</comment>
<reference evidence="10 11" key="1">
    <citation type="journal article" date="2018" name="Cell">
        <title>The Chara Genome: Secondary Complexity and Implications for Plant Terrestrialization.</title>
        <authorList>
            <person name="Nishiyama T."/>
            <person name="Sakayama H."/>
            <person name="Vries J.D."/>
            <person name="Buschmann H."/>
            <person name="Saint-Marcoux D."/>
            <person name="Ullrich K.K."/>
            <person name="Haas F.B."/>
            <person name="Vanderstraeten L."/>
            <person name="Becker D."/>
            <person name="Lang D."/>
            <person name="Vosolsobe S."/>
            <person name="Rombauts S."/>
            <person name="Wilhelmsson P.K.I."/>
            <person name="Janitza P."/>
            <person name="Kern R."/>
            <person name="Heyl A."/>
            <person name="Rumpler F."/>
            <person name="Villalobos L.I.A.C."/>
            <person name="Clay J.M."/>
            <person name="Skokan R."/>
            <person name="Toyoda A."/>
            <person name="Suzuki Y."/>
            <person name="Kagoshima H."/>
            <person name="Schijlen E."/>
            <person name="Tajeshwar N."/>
            <person name="Catarino B."/>
            <person name="Hetherington A.J."/>
            <person name="Saltykova A."/>
            <person name="Bonnot C."/>
            <person name="Breuninger H."/>
            <person name="Symeonidi A."/>
            <person name="Radhakrishnan G.V."/>
            <person name="Van Nieuwerburgh F."/>
            <person name="Deforce D."/>
            <person name="Chang C."/>
            <person name="Karol K.G."/>
            <person name="Hedrich R."/>
            <person name="Ulvskov P."/>
            <person name="Glockner G."/>
            <person name="Delwiche C.F."/>
            <person name="Petrasek J."/>
            <person name="Van de Peer Y."/>
            <person name="Friml J."/>
            <person name="Beilby M."/>
            <person name="Dolan L."/>
            <person name="Kohara Y."/>
            <person name="Sugano S."/>
            <person name="Fujiyama A."/>
            <person name="Delaux P.-M."/>
            <person name="Quint M."/>
            <person name="TheiBen G."/>
            <person name="Hagemann M."/>
            <person name="Harholt J."/>
            <person name="Dunand C."/>
            <person name="Zachgo S."/>
            <person name="Langdale J."/>
            <person name="Maumus F."/>
            <person name="Straeten D.V.D."/>
            <person name="Gould S.B."/>
            <person name="Rensing S.A."/>
        </authorList>
    </citation>
    <scope>NUCLEOTIDE SEQUENCE [LARGE SCALE GENOMIC DNA]</scope>
    <source>
        <strain evidence="10 11">S276</strain>
    </source>
</reference>
<dbReference type="Proteomes" id="UP000265515">
    <property type="component" value="Unassembled WGS sequence"/>
</dbReference>
<feature type="compositionally biased region" description="Pro residues" evidence="6">
    <location>
        <begin position="281"/>
        <end position="291"/>
    </location>
</feature>
<organism evidence="10 11">
    <name type="scientific">Chara braunii</name>
    <name type="common">Braun's stonewort</name>
    <dbReference type="NCBI Taxonomy" id="69332"/>
    <lineage>
        <taxon>Eukaryota</taxon>
        <taxon>Viridiplantae</taxon>
        <taxon>Streptophyta</taxon>
        <taxon>Charophyceae</taxon>
        <taxon>Charales</taxon>
        <taxon>Characeae</taxon>
        <taxon>Chara</taxon>
    </lineage>
</organism>
<feature type="transmembrane region" description="Helical" evidence="7">
    <location>
        <begin position="469"/>
        <end position="491"/>
    </location>
</feature>
<comment type="similarity">
    <text evidence="5">Belongs to the ThrE exporter (TC 2.A.79) family.</text>
</comment>
<dbReference type="Pfam" id="PF12821">
    <property type="entry name" value="ThrE_2"/>
    <property type="match status" value="1"/>
</dbReference>
<evidence type="ECO:0000256" key="6">
    <source>
        <dbReference type="SAM" id="MobiDB-lite"/>
    </source>
</evidence>
<evidence type="ECO:0000256" key="5">
    <source>
        <dbReference type="ARBA" id="ARBA00034125"/>
    </source>
</evidence>
<feature type="region of interest" description="Disordered" evidence="6">
    <location>
        <begin position="39"/>
        <end position="85"/>
    </location>
</feature>
<dbReference type="GO" id="GO:0016020">
    <property type="term" value="C:membrane"/>
    <property type="evidence" value="ECO:0007669"/>
    <property type="project" value="UniProtKB-SubCell"/>
</dbReference>
<feature type="region of interest" description="Disordered" evidence="6">
    <location>
        <begin position="155"/>
        <end position="237"/>
    </location>
</feature>
<dbReference type="AlphaFoldDB" id="A0A388KFA5"/>
<evidence type="ECO:0000256" key="7">
    <source>
        <dbReference type="SAM" id="Phobius"/>
    </source>
</evidence>
<feature type="transmembrane region" description="Helical" evidence="7">
    <location>
        <begin position="587"/>
        <end position="606"/>
    </location>
</feature>
<feature type="compositionally biased region" description="Low complexity" evidence="6">
    <location>
        <begin position="201"/>
        <end position="214"/>
    </location>
</feature>
<dbReference type="PANTHER" id="PTHR31082">
    <property type="entry name" value="PHEROMONE-REGULATED MEMBRANE PROTEIN 10"/>
    <property type="match status" value="1"/>
</dbReference>
<feature type="transmembrane region" description="Helical" evidence="7">
    <location>
        <begin position="553"/>
        <end position="575"/>
    </location>
</feature>
<evidence type="ECO:0000256" key="1">
    <source>
        <dbReference type="ARBA" id="ARBA00004141"/>
    </source>
</evidence>
<evidence type="ECO:0000313" key="11">
    <source>
        <dbReference type="Proteomes" id="UP000265515"/>
    </source>
</evidence>
<evidence type="ECO:0000256" key="4">
    <source>
        <dbReference type="ARBA" id="ARBA00023136"/>
    </source>
</evidence>
<feature type="compositionally biased region" description="Pro residues" evidence="6">
    <location>
        <begin position="189"/>
        <end position="200"/>
    </location>
</feature>
<protein>
    <recommendedName>
        <fullName evidence="12">Threonine/serine exporter-like N-terminal domain-containing protein</fullName>
    </recommendedName>
</protein>
<proteinExistence type="inferred from homology"/>
<dbReference type="EMBL" id="BFEA01000104">
    <property type="protein sequence ID" value="GBG68711.1"/>
    <property type="molecule type" value="Genomic_DNA"/>
</dbReference>
<evidence type="ECO:0000259" key="9">
    <source>
        <dbReference type="Pfam" id="PF12821"/>
    </source>
</evidence>